<sequence length="306" mass="33367">MMPLQNAARTATTTKISMNVTTTFHGNVVTDIQYAKAAGFGGIELQSPKLYRYLDAGYAVESLPPLLEGLEVTGLGAILDLERQGAAREGYLAEVRRMCEIAVVVGSPIVQMCTGPVDWGIVKDFKAGPLADDDTRYRATLGLDEAEAIRVTAANVRDAADIASEFGLSLYLEPLAWARLNRCRQALAIIEEAGRDNVGITLDTWHFWTTGDTLDEVRALPVELIKAVHLSDGFDLDRENDTPQQNVHRDVVIGGGAIPLQQWVDAIKSTGYDGWWCSEMFSTRANEQDPQAVASAMYTLMSTLVG</sequence>
<evidence type="ECO:0000313" key="3">
    <source>
        <dbReference type="EMBL" id="BDZ47973.1"/>
    </source>
</evidence>
<dbReference type="InterPro" id="IPR013022">
    <property type="entry name" value="Xyl_isomerase-like_TIM-brl"/>
</dbReference>
<keyword evidence="3" id="KW-0413">Isomerase</keyword>
<dbReference type="Proteomes" id="UP001321486">
    <property type="component" value="Chromosome"/>
</dbReference>
<proteinExistence type="predicted"/>
<gene>
    <name evidence="3" type="ORF">GCM10025867_02140</name>
</gene>
<reference evidence="4" key="1">
    <citation type="journal article" date="2019" name="Int. J. Syst. Evol. Microbiol.">
        <title>The Global Catalogue of Microorganisms (GCM) 10K type strain sequencing project: providing services to taxonomists for standard genome sequencing and annotation.</title>
        <authorList>
            <consortium name="The Broad Institute Genomics Platform"/>
            <consortium name="The Broad Institute Genome Sequencing Center for Infectious Disease"/>
            <person name="Wu L."/>
            <person name="Ma J."/>
        </authorList>
    </citation>
    <scope>NUCLEOTIDE SEQUENCE [LARGE SCALE GENOMIC DNA]</scope>
    <source>
        <strain evidence="4">NBRC 108728</strain>
    </source>
</reference>
<protein>
    <submittedName>
        <fullName evidence="3">Sugar phosphate isomerase</fullName>
    </submittedName>
</protein>
<dbReference type="PANTHER" id="PTHR12110">
    <property type="entry name" value="HYDROXYPYRUVATE ISOMERASE"/>
    <property type="match status" value="1"/>
</dbReference>
<dbReference type="Gene3D" id="3.20.20.150">
    <property type="entry name" value="Divalent-metal-dependent TIM barrel enzymes"/>
    <property type="match status" value="1"/>
</dbReference>
<dbReference type="EMBL" id="AP027732">
    <property type="protein sequence ID" value="BDZ47973.1"/>
    <property type="molecule type" value="Genomic_DNA"/>
</dbReference>
<dbReference type="Pfam" id="PF01261">
    <property type="entry name" value="AP_endonuc_2"/>
    <property type="match status" value="1"/>
</dbReference>
<evidence type="ECO:0000259" key="2">
    <source>
        <dbReference type="Pfam" id="PF01261"/>
    </source>
</evidence>
<accession>A0ABM8GHZ6</accession>
<organism evidence="3 4">
    <name type="scientific">Frondihabitans sucicola</name>
    <dbReference type="NCBI Taxonomy" id="1268041"/>
    <lineage>
        <taxon>Bacteria</taxon>
        <taxon>Bacillati</taxon>
        <taxon>Actinomycetota</taxon>
        <taxon>Actinomycetes</taxon>
        <taxon>Micrococcales</taxon>
        <taxon>Microbacteriaceae</taxon>
        <taxon>Frondihabitans</taxon>
    </lineage>
</organism>
<dbReference type="PANTHER" id="PTHR12110:SF21">
    <property type="entry name" value="XYLOSE ISOMERASE-LIKE TIM BARREL DOMAIN-CONTAINING PROTEIN"/>
    <property type="match status" value="1"/>
</dbReference>
<evidence type="ECO:0000313" key="4">
    <source>
        <dbReference type="Proteomes" id="UP001321486"/>
    </source>
</evidence>
<feature type="domain" description="Xylose isomerase-like TIM barrel" evidence="2">
    <location>
        <begin position="32"/>
        <end position="289"/>
    </location>
</feature>
<dbReference type="InterPro" id="IPR050312">
    <property type="entry name" value="IolE/XylAMocC-like"/>
</dbReference>
<dbReference type="GO" id="GO:0016853">
    <property type="term" value="F:isomerase activity"/>
    <property type="evidence" value="ECO:0007669"/>
    <property type="project" value="UniProtKB-KW"/>
</dbReference>
<evidence type="ECO:0000256" key="1">
    <source>
        <dbReference type="ARBA" id="ARBA00023277"/>
    </source>
</evidence>
<dbReference type="InterPro" id="IPR036237">
    <property type="entry name" value="Xyl_isomerase-like_sf"/>
</dbReference>
<keyword evidence="4" id="KW-1185">Reference proteome</keyword>
<keyword evidence="1" id="KW-0119">Carbohydrate metabolism</keyword>
<name>A0ABM8GHZ6_9MICO</name>
<dbReference type="SUPFAM" id="SSF51658">
    <property type="entry name" value="Xylose isomerase-like"/>
    <property type="match status" value="1"/>
</dbReference>